<dbReference type="Pfam" id="PF13797">
    <property type="entry name" value="Post_transc_reg"/>
    <property type="match status" value="1"/>
</dbReference>
<gene>
    <name evidence="1" type="ORF">AB4Y30_10485</name>
</gene>
<name>A0AB39HLK5_9BACI</name>
<dbReference type="InterPro" id="IPR025716">
    <property type="entry name" value="Post-transcriptional_regulator"/>
</dbReference>
<dbReference type="AlphaFoldDB" id="A0AB39HLK5"/>
<dbReference type="RefSeq" id="WP_368652182.1">
    <property type="nucleotide sequence ID" value="NZ_CP162599.1"/>
</dbReference>
<reference evidence="1" key="1">
    <citation type="submission" date="2024-07" db="EMBL/GenBank/DDBJ databases">
        <title>Halotolerant mesophilic bacterium Ornithinibacillus sp. 4-3, sp. nov., isolated from soil.</title>
        <authorList>
            <person name="Sidarenka A.V."/>
            <person name="Guliayeva D.E."/>
            <person name="Leanovich S.I."/>
            <person name="Hileuskaya K.S."/>
            <person name="Akhremchuk A.E."/>
            <person name="Sikolenko M.A."/>
            <person name="Valentovich L.N."/>
        </authorList>
    </citation>
    <scope>NUCLEOTIDE SEQUENCE</scope>
    <source>
        <strain evidence="1">4-3</strain>
    </source>
</reference>
<proteinExistence type="predicted"/>
<sequence length="98" mass="11216">MGEQLTVNEWKKKIAPVLDSKKQEFIMLGYPKATNQEIWECLQARVWKGNPTKRLHEVIQDVFHLSTSTYISFLTISAFQEDTDLMASIAALTGERAE</sequence>
<dbReference type="EMBL" id="CP162599">
    <property type="protein sequence ID" value="XDK31455.1"/>
    <property type="molecule type" value="Genomic_DNA"/>
</dbReference>
<organism evidence="1">
    <name type="scientific">Ornithinibacillus sp. 4-3</name>
    <dbReference type="NCBI Taxonomy" id="3231488"/>
    <lineage>
        <taxon>Bacteria</taxon>
        <taxon>Bacillati</taxon>
        <taxon>Bacillota</taxon>
        <taxon>Bacilli</taxon>
        <taxon>Bacillales</taxon>
        <taxon>Bacillaceae</taxon>
        <taxon>Ornithinibacillus</taxon>
    </lineage>
</organism>
<protein>
    <submittedName>
        <fullName evidence="1">Post-transcriptional regulator</fullName>
    </submittedName>
</protein>
<accession>A0AB39HLK5</accession>
<evidence type="ECO:0000313" key="1">
    <source>
        <dbReference type="EMBL" id="XDK31455.1"/>
    </source>
</evidence>